<comment type="caution">
    <text evidence="10">The sequence shown here is derived from an EMBL/GenBank/DDBJ whole genome shotgun (WGS) entry which is preliminary data.</text>
</comment>
<dbReference type="SMART" id="SM00134">
    <property type="entry name" value="LU"/>
    <property type="match status" value="1"/>
</dbReference>
<feature type="signal peptide" evidence="8">
    <location>
        <begin position="1"/>
        <end position="20"/>
    </location>
</feature>
<proteinExistence type="predicted"/>
<gene>
    <name evidence="10" type="ORF">HJG63_012813</name>
</gene>
<dbReference type="PANTHER" id="PTHR16982">
    <property type="entry name" value="LYMPHOCYTE ANTIGEN 6D"/>
    <property type="match status" value="1"/>
</dbReference>
<dbReference type="AlphaFoldDB" id="A0A7J8C310"/>
<dbReference type="InterPro" id="IPR045860">
    <property type="entry name" value="Snake_toxin-like_sf"/>
</dbReference>
<evidence type="ECO:0000313" key="10">
    <source>
        <dbReference type="EMBL" id="KAF6405210.1"/>
    </source>
</evidence>
<dbReference type="InterPro" id="IPR016054">
    <property type="entry name" value="LY6_UPA_recep-like"/>
</dbReference>
<evidence type="ECO:0000256" key="8">
    <source>
        <dbReference type="SAM" id="SignalP"/>
    </source>
</evidence>
<keyword evidence="4" id="KW-0336">GPI-anchor</keyword>
<keyword evidence="11" id="KW-1185">Reference proteome</keyword>
<dbReference type="PROSITE" id="PS00983">
    <property type="entry name" value="LY6_UPAR"/>
    <property type="match status" value="1"/>
</dbReference>
<evidence type="ECO:0000259" key="9">
    <source>
        <dbReference type="SMART" id="SM00134"/>
    </source>
</evidence>
<dbReference type="Pfam" id="PF00087">
    <property type="entry name" value="Toxin_TOLIP"/>
    <property type="match status" value="1"/>
</dbReference>
<evidence type="ECO:0000256" key="7">
    <source>
        <dbReference type="ARBA" id="ARBA00023180"/>
    </source>
</evidence>
<dbReference type="Proteomes" id="UP000593571">
    <property type="component" value="Unassembled WGS sequence"/>
</dbReference>
<evidence type="ECO:0000256" key="6">
    <source>
        <dbReference type="ARBA" id="ARBA00023136"/>
    </source>
</evidence>
<protein>
    <submittedName>
        <fullName evidence="10">Lymphocyte antigen 6 family member D</fullName>
    </submittedName>
</protein>
<dbReference type="InterPro" id="IPR042339">
    <property type="entry name" value="Ly6D"/>
</dbReference>
<dbReference type="GO" id="GO:0005886">
    <property type="term" value="C:plasma membrane"/>
    <property type="evidence" value="ECO:0007669"/>
    <property type="project" value="UniProtKB-SubCell"/>
</dbReference>
<evidence type="ECO:0000256" key="4">
    <source>
        <dbReference type="ARBA" id="ARBA00022622"/>
    </source>
</evidence>
<keyword evidence="6" id="KW-0472">Membrane</keyword>
<keyword evidence="5 8" id="KW-0732">Signal</keyword>
<keyword evidence="7" id="KW-0325">Glycoprotein</keyword>
<keyword evidence="3" id="KW-1003">Cell membrane</keyword>
<dbReference type="InterPro" id="IPR018363">
    <property type="entry name" value="CD59_antigen_CS"/>
</dbReference>
<reference evidence="10 11" key="1">
    <citation type="journal article" date="2020" name="Nature">
        <title>Six reference-quality genomes reveal evolution of bat adaptations.</title>
        <authorList>
            <person name="Jebb D."/>
            <person name="Huang Z."/>
            <person name="Pippel M."/>
            <person name="Hughes G.M."/>
            <person name="Lavrichenko K."/>
            <person name="Devanna P."/>
            <person name="Winkler S."/>
            <person name="Jermiin L.S."/>
            <person name="Skirmuntt E.C."/>
            <person name="Katzourakis A."/>
            <person name="Burkitt-Gray L."/>
            <person name="Ray D.A."/>
            <person name="Sullivan K.A.M."/>
            <person name="Roscito J.G."/>
            <person name="Kirilenko B.M."/>
            <person name="Davalos L.M."/>
            <person name="Corthals A.P."/>
            <person name="Power M.L."/>
            <person name="Jones G."/>
            <person name="Ransome R.D."/>
            <person name="Dechmann D.K.N."/>
            <person name="Locatelli A.G."/>
            <person name="Puechmaille S.J."/>
            <person name="Fedrigo O."/>
            <person name="Jarvis E.D."/>
            <person name="Hiller M."/>
            <person name="Vernes S.C."/>
            <person name="Myers E.W."/>
            <person name="Teeling E.C."/>
        </authorList>
    </citation>
    <scope>NUCLEOTIDE SEQUENCE [LARGE SCALE GENOMIC DNA]</scope>
    <source>
        <strain evidence="10">MRouAeg1</strain>
        <tissue evidence="10">Muscle</tissue>
    </source>
</reference>
<dbReference type="GO" id="GO:0030098">
    <property type="term" value="P:lymphocyte differentiation"/>
    <property type="evidence" value="ECO:0007669"/>
    <property type="project" value="InterPro"/>
</dbReference>
<evidence type="ECO:0000256" key="5">
    <source>
        <dbReference type="ARBA" id="ARBA00022729"/>
    </source>
</evidence>
<dbReference type="SUPFAM" id="SSF57302">
    <property type="entry name" value="Snake toxin-like"/>
    <property type="match status" value="1"/>
</dbReference>
<dbReference type="InterPro" id="IPR035076">
    <property type="entry name" value="Toxin/TOLIP"/>
</dbReference>
<sequence length="127" mass="12818">MKTALLLLVILAAATAPARALRCHVCSSATDCKKPQDCAASSRFCRTMTKKEPLSGNLVEKDCVDWCTPSQGQLSQVSGGSATTACCASDLCNAQSSGAAAHAPLASTALGLTLALGLLALILAPGL</sequence>
<evidence type="ECO:0000256" key="3">
    <source>
        <dbReference type="ARBA" id="ARBA00022475"/>
    </source>
</evidence>
<dbReference type="EMBL" id="JACASE010000015">
    <property type="protein sequence ID" value="KAF6405210.1"/>
    <property type="molecule type" value="Genomic_DNA"/>
</dbReference>
<dbReference type="GO" id="GO:0009986">
    <property type="term" value="C:cell surface"/>
    <property type="evidence" value="ECO:0007669"/>
    <property type="project" value="InterPro"/>
</dbReference>
<dbReference type="GO" id="GO:0098552">
    <property type="term" value="C:side of membrane"/>
    <property type="evidence" value="ECO:0007669"/>
    <property type="project" value="UniProtKB-KW"/>
</dbReference>
<accession>A0A7J8C310</accession>
<feature type="chain" id="PRO_5029659539" evidence="8">
    <location>
        <begin position="21"/>
        <end position="127"/>
    </location>
</feature>
<dbReference type="PANTHER" id="PTHR16982:SF2">
    <property type="entry name" value="LYMPHOCYTE ANTIGEN 6D"/>
    <property type="match status" value="1"/>
</dbReference>
<evidence type="ECO:0000313" key="11">
    <source>
        <dbReference type="Proteomes" id="UP000593571"/>
    </source>
</evidence>
<evidence type="ECO:0000256" key="1">
    <source>
        <dbReference type="ARBA" id="ARBA00004236"/>
    </source>
</evidence>
<evidence type="ECO:0000256" key="2">
    <source>
        <dbReference type="ARBA" id="ARBA00004589"/>
    </source>
</evidence>
<keyword evidence="4" id="KW-0449">Lipoprotein</keyword>
<comment type="subcellular location">
    <subcellularLocation>
        <location evidence="1">Cell membrane</location>
    </subcellularLocation>
    <subcellularLocation>
        <location evidence="2">Membrane</location>
        <topology evidence="2">Lipid-anchor</topology>
        <topology evidence="2">GPI-anchor</topology>
    </subcellularLocation>
</comment>
<dbReference type="FunFam" id="2.10.60.10:FF:000003">
    <property type="entry name" value="lymphocyte antigen 6E isoform X1"/>
    <property type="match status" value="1"/>
</dbReference>
<name>A0A7J8C310_ROUAE</name>
<organism evidence="10 11">
    <name type="scientific">Rousettus aegyptiacus</name>
    <name type="common">Egyptian fruit bat</name>
    <name type="synonym">Pteropus aegyptiacus</name>
    <dbReference type="NCBI Taxonomy" id="9407"/>
    <lineage>
        <taxon>Eukaryota</taxon>
        <taxon>Metazoa</taxon>
        <taxon>Chordata</taxon>
        <taxon>Craniata</taxon>
        <taxon>Vertebrata</taxon>
        <taxon>Euteleostomi</taxon>
        <taxon>Mammalia</taxon>
        <taxon>Eutheria</taxon>
        <taxon>Laurasiatheria</taxon>
        <taxon>Chiroptera</taxon>
        <taxon>Yinpterochiroptera</taxon>
        <taxon>Pteropodoidea</taxon>
        <taxon>Pteropodidae</taxon>
        <taxon>Rousettinae</taxon>
        <taxon>Rousettus</taxon>
    </lineage>
</organism>
<feature type="domain" description="UPAR/Ly6" evidence="9">
    <location>
        <begin position="21"/>
        <end position="106"/>
    </location>
</feature>
<dbReference type="Gene3D" id="2.10.60.10">
    <property type="entry name" value="CD59"/>
    <property type="match status" value="1"/>
</dbReference>